<dbReference type="RefSeq" id="WP_344307353.1">
    <property type="nucleotide sequence ID" value="NZ_BAAANO010000008.1"/>
</dbReference>
<evidence type="ECO:0000256" key="3">
    <source>
        <dbReference type="ARBA" id="ARBA00022679"/>
    </source>
</evidence>
<dbReference type="CDD" id="cd00609">
    <property type="entry name" value="AAT_like"/>
    <property type="match status" value="1"/>
</dbReference>
<evidence type="ECO:0000256" key="2">
    <source>
        <dbReference type="ARBA" id="ARBA00022576"/>
    </source>
</evidence>
<evidence type="ECO:0000259" key="6">
    <source>
        <dbReference type="Pfam" id="PF00155"/>
    </source>
</evidence>
<keyword evidence="3" id="KW-0808">Transferase</keyword>
<gene>
    <name evidence="7" type="ORF">GCM10009755_08940</name>
</gene>
<reference evidence="7 8" key="1">
    <citation type="journal article" date="2019" name="Int. J. Syst. Evol. Microbiol.">
        <title>The Global Catalogue of Microorganisms (GCM) 10K type strain sequencing project: providing services to taxonomists for standard genome sequencing and annotation.</title>
        <authorList>
            <consortium name="The Broad Institute Genomics Platform"/>
            <consortium name="The Broad Institute Genome Sequencing Center for Infectious Disease"/>
            <person name="Wu L."/>
            <person name="Ma J."/>
        </authorList>
    </citation>
    <scope>NUCLEOTIDE SEQUENCE [LARGE SCALE GENOMIC DNA]</scope>
    <source>
        <strain evidence="7 8">JCM 14546</strain>
    </source>
</reference>
<evidence type="ECO:0000313" key="7">
    <source>
        <dbReference type="EMBL" id="GAA2002435.1"/>
    </source>
</evidence>
<dbReference type="EMBL" id="BAAANO010000008">
    <property type="protein sequence ID" value="GAA2002435.1"/>
    <property type="molecule type" value="Genomic_DNA"/>
</dbReference>
<keyword evidence="8" id="KW-1185">Reference proteome</keyword>
<dbReference type="Pfam" id="PF00155">
    <property type="entry name" value="Aminotran_1_2"/>
    <property type="match status" value="1"/>
</dbReference>
<evidence type="ECO:0000256" key="4">
    <source>
        <dbReference type="ARBA" id="ARBA00022898"/>
    </source>
</evidence>
<dbReference type="InterPro" id="IPR015421">
    <property type="entry name" value="PyrdxlP-dep_Trfase_major"/>
</dbReference>
<organism evidence="7 8">
    <name type="scientific">Brevibacterium samyangense</name>
    <dbReference type="NCBI Taxonomy" id="366888"/>
    <lineage>
        <taxon>Bacteria</taxon>
        <taxon>Bacillati</taxon>
        <taxon>Actinomycetota</taxon>
        <taxon>Actinomycetes</taxon>
        <taxon>Micrococcales</taxon>
        <taxon>Brevibacteriaceae</taxon>
        <taxon>Brevibacterium</taxon>
    </lineage>
</organism>
<evidence type="ECO:0000256" key="1">
    <source>
        <dbReference type="ARBA" id="ARBA00001933"/>
    </source>
</evidence>
<proteinExistence type="predicted"/>
<dbReference type="InterPro" id="IPR004839">
    <property type="entry name" value="Aminotransferase_I/II_large"/>
</dbReference>
<comment type="cofactor">
    <cofactor evidence="1">
        <name>pyridoxal 5'-phosphate</name>
        <dbReference type="ChEBI" id="CHEBI:597326"/>
    </cofactor>
</comment>
<dbReference type="PANTHER" id="PTHR43807:SF20">
    <property type="entry name" value="FI04487P"/>
    <property type="match status" value="1"/>
</dbReference>
<dbReference type="PANTHER" id="PTHR43807">
    <property type="entry name" value="FI04487P"/>
    <property type="match status" value="1"/>
</dbReference>
<feature type="compositionally biased region" description="Low complexity" evidence="5">
    <location>
        <begin position="11"/>
        <end position="23"/>
    </location>
</feature>
<dbReference type="Gene3D" id="3.90.1150.10">
    <property type="entry name" value="Aspartate Aminotransferase, domain 1"/>
    <property type="match status" value="1"/>
</dbReference>
<sequence length="451" mass="46624">MIPSAPLDPRSPGTAGTTPSAGGHPDVLRAPLWHAMADAAGLVAADGTVGETIFGQMTALAATHGAVNLGQGAPGTDTPGFLVEAAAEAMRSGMNQYPPAQGLPALREAVVTQRAKEHGHHVTPEQVLVTVGATEALTAAVLALLPRGGTALLFEPFYDGYAAAVAAAGAEIVTVPVLPTPEGFAPDWDVFDARIAAGVDLMIVNSPHNPTGMVLGREDLLRIHAGAVSTDAWIVTDEVYEYLVFDGREHLSLAALVDDPGRIVTVSSAGKTFNTTGWKVGWCIAAPEVREAIQAVKQFLTFVGSGPFQPAIARALTAHTDFGAQNRDSLAARRDVLLDALAEVPGARIHRPGAGYFALVDFAEVPGPAVEHGGPGRDGAGPDAFALNAHLTAEYGFTGIPVSGLCRTGSPAAAHYASTIRYSFCKAPEDVERAAAAIRRFGRSLAGDATD</sequence>
<evidence type="ECO:0000256" key="5">
    <source>
        <dbReference type="SAM" id="MobiDB-lite"/>
    </source>
</evidence>
<dbReference type="InterPro" id="IPR051326">
    <property type="entry name" value="Kynurenine-oxoglutarate_AT"/>
</dbReference>
<protein>
    <submittedName>
        <fullName evidence="7">Pyridoxal phosphate-dependent aminotransferase</fullName>
    </submittedName>
</protein>
<name>A0ABN2TA75_9MICO</name>
<keyword evidence="2 7" id="KW-0032">Aminotransferase</keyword>
<dbReference type="Proteomes" id="UP001500755">
    <property type="component" value="Unassembled WGS sequence"/>
</dbReference>
<dbReference type="GO" id="GO:0008483">
    <property type="term" value="F:transaminase activity"/>
    <property type="evidence" value="ECO:0007669"/>
    <property type="project" value="UniProtKB-KW"/>
</dbReference>
<dbReference type="InterPro" id="IPR015422">
    <property type="entry name" value="PyrdxlP-dep_Trfase_small"/>
</dbReference>
<dbReference type="SUPFAM" id="SSF53383">
    <property type="entry name" value="PLP-dependent transferases"/>
    <property type="match status" value="1"/>
</dbReference>
<evidence type="ECO:0000313" key="8">
    <source>
        <dbReference type="Proteomes" id="UP001500755"/>
    </source>
</evidence>
<comment type="caution">
    <text evidence="7">The sequence shown here is derived from an EMBL/GenBank/DDBJ whole genome shotgun (WGS) entry which is preliminary data.</text>
</comment>
<dbReference type="InterPro" id="IPR015424">
    <property type="entry name" value="PyrdxlP-dep_Trfase"/>
</dbReference>
<dbReference type="Gene3D" id="3.40.640.10">
    <property type="entry name" value="Type I PLP-dependent aspartate aminotransferase-like (Major domain)"/>
    <property type="match status" value="1"/>
</dbReference>
<feature type="domain" description="Aminotransferase class I/classII large" evidence="6">
    <location>
        <begin position="67"/>
        <end position="436"/>
    </location>
</feature>
<accession>A0ABN2TA75</accession>
<keyword evidence="4" id="KW-0663">Pyridoxal phosphate</keyword>
<feature type="region of interest" description="Disordered" evidence="5">
    <location>
        <begin position="1"/>
        <end position="27"/>
    </location>
</feature>